<gene>
    <name evidence="1" type="ORF">EJA00_01560</name>
</gene>
<organism evidence="1 2">
    <name type="scientific">Streptococcus suis</name>
    <dbReference type="NCBI Taxonomy" id="1307"/>
    <lineage>
        <taxon>Bacteria</taxon>
        <taxon>Bacillati</taxon>
        <taxon>Bacillota</taxon>
        <taxon>Bacilli</taxon>
        <taxon>Lactobacillales</taxon>
        <taxon>Streptococcaceae</taxon>
        <taxon>Streptococcus</taxon>
    </lineage>
</organism>
<dbReference type="AlphaFoldDB" id="A0A426T7X1"/>
<dbReference type="EMBL" id="RSDG01000005">
    <property type="protein sequence ID" value="RRR50088.1"/>
    <property type="molecule type" value="Genomic_DNA"/>
</dbReference>
<accession>A0A426T7X1</accession>
<evidence type="ECO:0000313" key="2">
    <source>
        <dbReference type="Proteomes" id="UP000273973"/>
    </source>
</evidence>
<comment type="caution">
    <text evidence="1">The sequence shown here is derived from an EMBL/GenBank/DDBJ whole genome shotgun (WGS) entry which is preliminary data.</text>
</comment>
<name>A0A426T7X1_STRSU</name>
<dbReference type="Proteomes" id="UP000273973">
    <property type="component" value="Unassembled WGS sequence"/>
</dbReference>
<reference evidence="1 2" key="2">
    <citation type="submission" date="2018-12" db="EMBL/GenBank/DDBJ databases">
        <title>Whole-genome sequences of fifteen clinical Streptococcus suis strains isolated from pigs between 2006 and 2018.</title>
        <authorList>
            <person name="Stevens M.J.A."/>
            <person name="Cernela N."/>
            <person name="Spoerry Serrano N."/>
            <person name="Schmitt S."/>
            <person name="Schrenzel J."/>
            <person name="Stephan R."/>
        </authorList>
    </citation>
    <scope>NUCLEOTIDE SEQUENCE [LARGE SCALE GENOMIC DNA]</scope>
    <source>
        <strain evidence="1 2">SS1014</strain>
    </source>
</reference>
<proteinExistence type="predicted"/>
<sequence length="61" mass="7120">MLNLMTLGWEQSYFNQQGIFSYGGHSRVACVANLRRRFAKDIGLKCTKKQFHGIMKSKNYF</sequence>
<reference evidence="1 2" key="1">
    <citation type="submission" date="2018-11" db="EMBL/GenBank/DDBJ databases">
        <authorList>
            <person name="Stevens M.J."/>
            <person name="Cernela N."/>
            <person name="Spoerry Serrano N."/>
            <person name="Schmitt S."/>
            <person name="Schrenzel J."/>
            <person name="Stephan R."/>
        </authorList>
    </citation>
    <scope>NUCLEOTIDE SEQUENCE [LARGE SCALE GENOMIC DNA]</scope>
    <source>
        <strain evidence="1 2">SS1014</strain>
    </source>
</reference>
<protein>
    <submittedName>
        <fullName evidence="1">Uncharacterized protein</fullName>
    </submittedName>
</protein>
<evidence type="ECO:0000313" key="1">
    <source>
        <dbReference type="EMBL" id="RRR50088.1"/>
    </source>
</evidence>